<sequence>HPRDRGDGAAPGCERGRVGHRRLQHPDVRGSPPRVRAGLYHPRRSDRHRLGRFAGVARRPRSPAGSDGRPPGHDRRGGQPRHRPDAPDARARHRQARRRRSALSLRPRPPPRDRDQRRRRLAARPRPCHRRGPGATGPRGRRYPRRAPPTAQWPGDELRRRARGRDPTGPPARDARPL</sequence>
<feature type="compositionally biased region" description="Basic residues" evidence="1">
    <location>
        <begin position="91"/>
        <end position="101"/>
    </location>
</feature>
<evidence type="ECO:0000256" key="1">
    <source>
        <dbReference type="SAM" id="MobiDB-lite"/>
    </source>
</evidence>
<gene>
    <name evidence="2" type="ORF">AVDCRST_MAG88-1189</name>
</gene>
<feature type="region of interest" description="Disordered" evidence="1">
    <location>
        <begin position="1"/>
        <end position="178"/>
    </location>
</feature>
<name>A0A6J4USQ5_9BACT</name>
<dbReference type="AlphaFoldDB" id="A0A6J4USQ5"/>
<organism evidence="2">
    <name type="scientific">uncultured Thermomicrobiales bacterium</name>
    <dbReference type="NCBI Taxonomy" id="1645740"/>
    <lineage>
        <taxon>Bacteria</taxon>
        <taxon>Pseudomonadati</taxon>
        <taxon>Thermomicrobiota</taxon>
        <taxon>Thermomicrobia</taxon>
        <taxon>Thermomicrobiales</taxon>
        <taxon>environmental samples</taxon>
    </lineage>
</organism>
<proteinExistence type="predicted"/>
<protein>
    <submittedName>
        <fullName evidence="2">Uncharacterized protein</fullName>
    </submittedName>
</protein>
<reference evidence="2" key="1">
    <citation type="submission" date="2020-02" db="EMBL/GenBank/DDBJ databases">
        <authorList>
            <person name="Meier V. D."/>
        </authorList>
    </citation>
    <scope>NUCLEOTIDE SEQUENCE</scope>
    <source>
        <strain evidence="2">AVDCRST_MAG88</strain>
    </source>
</reference>
<feature type="non-terminal residue" evidence="2">
    <location>
        <position position="178"/>
    </location>
</feature>
<evidence type="ECO:0000313" key="2">
    <source>
        <dbReference type="EMBL" id="CAA9556995.1"/>
    </source>
</evidence>
<accession>A0A6J4USQ5</accession>
<feature type="non-terminal residue" evidence="2">
    <location>
        <position position="1"/>
    </location>
</feature>
<feature type="compositionally biased region" description="Basic residues" evidence="1">
    <location>
        <begin position="41"/>
        <end position="51"/>
    </location>
</feature>
<feature type="compositionally biased region" description="Basic residues" evidence="1">
    <location>
        <begin position="117"/>
        <end position="132"/>
    </location>
</feature>
<feature type="compositionally biased region" description="Basic and acidic residues" evidence="1">
    <location>
        <begin position="70"/>
        <end position="90"/>
    </location>
</feature>
<dbReference type="EMBL" id="CADCWM010000406">
    <property type="protein sequence ID" value="CAA9556995.1"/>
    <property type="molecule type" value="Genomic_DNA"/>
</dbReference>